<dbReference type="InterPro" id="IPR001128">
    <property type="entry name" value="Cyt_P450"/>
</dbReference>
<dbReference type="PANTHER" id="PTHR47947">
    <property type="entry name" value="CYTOCHROME P450 82C3-RELATED"/>
    <property type="match status" value="1"/>
</dbReference>
<dbReference type="PROSITE" id="PS51858">
    <property type="entry name" value="PPPDE"/>
    <property type="match status" value="1"/>
</dbReference>
<dbReference type="GO" id="GO:0008233">
    <property type="term" value="F:peptidase activity"/>
    <property type="evidence" value="ECO:0007669"/>
    <property type="project" value="UniProtKB-KW"/>
</dbReference>
<gene>
    <name evidence="14" type="ORF">AARE701A_LOCUS17927</name>
</gene>
<comment type="similarity">
    <text evidence="2">Belongs to the DeSI family.</text>
</comment>
<keyword evidence="10" id="KW-0503">Monooxygenase</keyword>
<evidence type="ECO:0000256" key="5">
    <source>
        <dbReference type="ARBA" id="ARBA00022670"/>
    </source>
</evidence>
<feature type="domain" description="PPPDE" evidence="13">
    <location>
        <begin position="763"/>
        <end position="900"/>
    </location>
</feature>
<evidence type="ECO:0000256" key="10">
    <source>
        <dbReference type="ARBA" id="ARBA00023033"/>
    </source>
</evidence>
<name>A0A8S2ATT4_ARAAE</name>
<feature type="chain" id="PRO_5035714160" description="PPPDE domain-containing protein" evidence="12">
    <location>
        <begin position="25"/>
        <end position="987"/>
    </location>
</feature>
<reference evidence="14" key="1">
    <citation type="submission" date="2021-01" db="EMBL/GenBank/DDBJ databases">
        <authorList>
            <person name="Bezrukov I."/>
        </authorList>
    </citation>
    <scope>NUCLEOTIDE SEQUENCE</scope>
</reference>
<keyword evidence="4" id="KW-0349">Heme</keyword>
<accession>A0A8S2ATT4</accession>
<organism evidence="14 15">
    <name type="scientific">Arabidopsis arenosa</name>
    <name type="common">Sand rock-cress</name>
    <name type="synonym">Cardaminopsis arenosa</name>
    <dbReference type="NCBI Taxonomy" id="38785"/>
    <lineage>
        <taxon>Eukaryota</taxon>
        <taxon>Viridiplantae</taxon>
        <taxon>Streptophyta</taxon>
        <taxon>Embryophyta</taxon>
        <taxon>Tracheophyta</taxon>
        <taxon>Spermatophyta</taxon>
        <taxon>Magnoliopsida</taxon>
        <taxon>eudicotyledons</taxon>
        <taxon>Gunneridae</taxon>
        <taxon>Pentapetalae</taxon>
        <taxon>rosids</taxon>
        <taxon>malvids</taxon>
        <taxon>Brassicales</taxon>
        <taxon>Brassicaceae</taxon>
        <taxon>Camelineae</taxon>
        <taxon>Arabidopsis</taxon>
    </lineage>
</organism>
<keyword evidence="9" id="KW-0408">Iron</keyword>
<keyword evidence="15" id="KW-1185">Reference proteome</keyword>
<evidence type="ECO:0000256" key="11">
    <source>
        <dbReference type="SAM" id="MobiDB-lite"/>
    </source>
</evidence>
<feature type="compositionally biased region" description="Basic residues" evidence="11">
    <location>
        <begin position="920"/>
        <end position="930"/>
    </location>
</feature>
<evidence type="ECO:0000256" key="8">
    <source>
        <dbReference type="ARBA" id="ARBA00023002"/>
    </source>
</evidence>
<evidence type="ECO:0000256" key="7">
    <source>
        <dbReference type="ARBA" id="ARBA00022801"/>
    </source>
</evidence>
<evidence type="ECO:0000256" key="6">
    <source>
        <dbReference type="ARBA" id="ARBA00022723"/>
    </source>
</evidence>
<dbReference type="Gene3D" id="1.10.630.10">
    <property type="entry name" value="Cytochrome P450"/>
    <property type="match status" value="2"/>
</dbReference>
<evidence type="ECO:0000256" key="4">
    <source>
        <dbReference type="ARBA" id="ARBA00022617"/>
    </source>
</evidence>
<dbReference type="GO" id="GO:0005506">
    <property type="term" value="F:iron ion binding"/>
    <property type="evidence" value="ECO:0007669"/>
    <property type="project" value="InterPro"/>
</dbReference>
<evidence type="ECO:0000256" key="9">
    <source>
        <dbReference type="ARBA" id="ARBA00023004"/>
    </source>
</evidence>
<comment type="cofactor">
    <cofactor evidence="1">
        <name>heme</name>
        <dbReference type="ChEBI" id="CHEBI:30413"/>
    </cofactor>
</comment>
<keyword evidence="8" id="KW-0560">Oxidoreductase</keyword>
<dbReference type="InterPro" id="IPR008580">
    <property type="entry name" value="PPPDE_dom"/>
</dbReference>
<dbReference type="InterPro" id="IPR036396">
    <property type="entry name" value="Cyt_P450_sf"/>
</dbReference>
<keyword evidence="12" id="KW-0732">Signal</keyword>
<dbReference type="SUPFAM" id="SSF48264">
    <property type="entry name" value="Cytochrome P450"/>
    <property type="match status" value="2"/>
</dbReference>
<sequence length="987" mass="110742">MNTSLFSLFVPILVFVFIALFKKSKKPNHVKAPAPSGAWPIIGHLHLLGGKEQLLYRTLGKMADHYGPAMSLRLGSSEAFVVSSFEVAKDCFTVNDKALASRPMTAAAKHMGYNFAVFGFAPYSAFWREMRKIATIELLSNRRLQMLKHVRVSEISMGVKDLYSLWVKKGGSEPVMVDLKSWLEDMTLNMIVRMVAGKRYFGGGGSQSSEDTEEAMQCKKAIAKFFHLIGIFTVSDAFPRLGWFDLQGHEKEMKQTGSELDVILERWIENHRQQRKLSGTKENDSDFIDVMLSLAEQGKLSHLQYDANTSIKSTCLLVLYVELMLARLVDLCKKNTCGSLSGGNKEDVSELHMYASQYFSEISELLRRFPRVILMMLKTNDCRLLSINNELVQGSPDSFLSEVSSEAVLEAKMTQKKSLMKLLIKKSKKPKHVKAPAPSGAWPIIGHLHLLSGKEQLLYRTLGKMADNYGPAMSLRLGSSETFVVSSFEVAKECFTVNDKALASRPLSAAAKHMGYNFAVFGFAPYGAFWREMRKIATIELLSNRRLQMLKHVRVSEIAMGMKDLYSLWVKKGGSEPVMVDLQSWLEDISLNMMVRMVAGKRYFGGGGSLSSEDTEEARQCRKGVAKFFHLVGIFTVSDAFPKLGWFDLQGHEKEMKQTGIELDVILERWIENHRQQRKVSGTKHNDSDFIDVMLSLAEQGKLSHLQYDANTSIKSTCLSPGLTIPKATPLEVLISPRLKGELFIEMFCRNVSVRRKKKSGLVPVYLNVYDLTPMNVYGYWLGIGIYHSGLEVHGVEYGYGAHEHSSSGIFEVEPKKCPGFTFRKSILVGETEMRAKEVRTFMEKLSEEYQGNKYHLITRNCNHFCNHVCLKLTQKSIPSWVNRLARLGFLCNCVLPACLNEAKVKRVGKDGKLLEGESKKKRKKKKARSRSGPLSSSSSNSRLDNNPTHNRSKSTGNPPLSSSPSCPMRPRVPCVASGAQDQKPPT</sequence>
<evidence type="ECO:0000256" key="1">
    <source>
        <dbReference type="ARBA" id="ARBA00001971"/>
    </source>
</evidence>
<evidence type="ECO:0000256" key="12">
    <source>
        <dbReference type="SAM" id="SignalP"/>
    </source>
</evidence>
<dbReference type="Proteomes" id="UP000682877">
    <property type="component" value="Chromosome 7"/>
</dbReference>
<comment type="similarity">
    <text evidence="3">Belongs to the cytochrome P450 family.</text>
</comment>
<protein>
    <recommendedName>
        <fullName evidence="13">PPPDE domain-containing protein</fullName>
    </recommendedName>
</protein>
<feature type="region of interest" description="Disordered" evidence="11">
    <location>
        <begin position="914"/>
        <end position="987"/>
    </location>
</feature>
<keyword evidence="6" id="KW-0479">Metal-binding</keyword>
<dbReference type="GO" id="GO:0020037">
    <property type="term" value="F:heme binding"/>
    <property type="evidence" value="ECO:0007669"/>
    <property type="project" value="InterPro"/>
</dbReference>
<dbReference type="InterPro" id="IPR050651">
    <property type="entry name" value="Plant_Cytochrome_P450_Monoox"/>
</dbReference>
<dbReference type="AlphaFoldDB" id="A0A8S2ATT4"/>
<evidence type="ECO:0000256" key="3">
    <source>
        <dbReference type="ARBA" id="ARBA00010617"/>
    </source>
</evidence>
<feature type="signal peptide" evidence="12">
    <location>
        <begin position="1"/>
        <end position="24"/>
    </location>
</feature>
<dbReference type="FunFam" id="1.10.630.10:FF:000026">
    <property type="entry name" value="Cytochrome P450 82C4"/>
    <property type="match status" value="2"/>
</dbReference>
<dbReference type="Pfam" id="PF00067">
    <property type="entry name" value="p450"/>
    <property type="match status" value="2"/>
</dbReference>
<evidence type="ECO:0000313" key="15">
    <source>
        <dbReference type="Proteomes" id="UP000682877"/>
    </source>
</evidence>
<feature type="compositionally biased region" description="Low complexity" evidence="11">
    <location>
        <begin position="931"/>
        <end position="943"/>
    </location>
</feature>
<proteinExistence type="inferred from homology"/>
<keyword evidence="7" id="KW-0378">Hydrolase</keyword>
<feature type="compositionally biased region" description="Polar residues" evidence="11">
    <location>
        <begin position="944"/>
        <end position="966"/>
    </location>
</feature>
<evidence type="ECO:0000313" key="14">
    <source>
        <dbReference type="EMBL" id="CAE6165040.1"/>
    </source>
</evidence>
<dbReference type="PANTHER" id="PTHR47947:SF19">
    <property type="entry name" value="CYTOCHROME P450 82C3-RELATED"/>
    <property type="match status" value="1"/>
</dbReference>
<dbReference type="Gene3D" id="3.90.1720.30">
    <property type="entry name" value="PPPDE domains"/>
    <property type="match status" value="1"/>
</dbReference>
<evidence type="ECO:0000256" key="2">
    <source>
        <dbReference type="ARBA" id="ARBA00008140"/>
    </source>
</evidence>
<dbReference type="Pfam" id="PF05903">
    <property type="entry name" value="Peptidase_C97"/>
    <property type="match status" value="1"/>
</dbReference>
<dbReference type="GO" id="GO:0016709">
    <property type="term" value="F:oxidoreductase activity, acting on paired donors, with incorporation or reduction of molecular oxygen, NAD(P)H as one donor, and incorporation of one atom of oxygen"/>
    <property type="evidence" value="ECO:0007669"/>
    <property type="project" value="UniProtKB-ARBA"/>
</dbReference>
<dbReference type="SMART" id="SM01179">
    <property type="entry name" value="DUF862"/>
    <property type="match status" value="1"/>
</dbReference>
<dbReference type="EMBL" id="LR999457">
    <property type="protein sequence ID" value="CAE6165040.1"/>
    <property type="molecule type" value="Genomic_DNA"/>
</dbReference>
<dbReference type="InterPro" id="IPR042266">
    <property type="entry name" value="PPPDE_sf"/>
</dbReference>
<keyword evidence="5" id="KW-0645">Protease</keyword>
<dbReference type="GO" id="GO:0006508">
    <property type="term" value="P:proteolysis"/>
    <property type="evidence" value="ECO:0007669"/>
    <property type="project" value="UniProtKB-KW"/>
</dbReference>
<evidence type="ECO:0000259" key="13">
    <source>
        <dbReference type="PROSITE" id="PS51858"/>
    </source>
</evidence>